<protein>
    <submittedName>
        <fullName evidence="1">Uncharacterized protein</fullName>
    </submittedName>
</protein>
<comment type="caution">
    <text evidence="1">The sequence shown here is derived from an EMBL/GenBank/DDBJ whole genome shotgun (WGS) entry which is preliminary data.</text>
</comment>
<sequence length="301" mass="34953">MERADDSYWRFTAYDHYGHFELGDHLRKLGYHCPQSWTKARMLEVAKNAWTSRPDYRSLDKKSLRKFAQGRELPGWEQASLKGLKEMLCSADASPQFGKFMDLPPELRLKVYDLYFASFPDVVCRPTQPPLARISREMREEVLGHFYTTKRFELSFIFRPATTPNTRSTLAMAPETLLFLYNLSEIDLARLRNLHLDFSSTNRASKFRWATIDVTLQNGSTPARYQSRRHGCIIPLLEISSMTERQFQRLRACQDQLLQDVEAAMGQILTTIRSGELKMADLTGLVRKVEDVDWNTAERIK</sequence>
<gene>
    <name evidence="1" type="ORF">CBER1_08297</name>
</gene>
<dbReference type="Proteomes" id="UP000237631">
    <property type="component" value="Unassembled WGS sequence"/>
</dbReference>
<dbReference type="EMBL" id="PNEN01000532">
    <property type="protein sequence ID" value="PPJ55737.1"/>
    <property type="molecule type" value="Genomic_DNA"/>
</dbReference>
<dbReference type="OrthoDB" id="3645423at2759"/>
<evidence type="ECO:0000313" key="2">
    <source>
        <dbReference type="Proteomes" id="UP000237631"/>
    </source>
</evidence>
<evidence type="ECO:0000313" key="1">
    <source>
        <dbReference type="EMBL" id="PPJ55737.1"/>
    </source>
</evidence>
<proteinExistence type="predicted"/>
<reference evidence="2" key="1">
    <citation type="journal article" date="2017" name="bioRxiv">
        <title>Conservation of a gene cluster reveals novel cercosporin biosynthetic mechanisms and extends production to the genus Colletotrichum.</title>
        <authorList>
            <person name="de Jonge R."/>
            <person name="Ebert M.K."/>
            <person name="Huitt-Roehl C.R."/>
            <person name="Pal P."/>
            <person name="Suttle J.C."/>
            <person name="Spanner R.E."/>
            <person name="Neubauer J.D."/>
            <person name="Jurick W.M.II."/>
            <person name="Stott K.A."/>
            <person name="Secor G.A."/>
            <person name="Thomma B.P.H.J."/>
            <person name="Van de Peer Y."/>
            <person name="Townsend C.A."/>
            <person name="Bolton M.D."/>
        </authorList>
    </citation>
    <scope>NUCLEOTIDE SEQUENCE [LARGE SCALE GENOMIC DNA]</scope>
    <source>
        <strain evidence="2">CBS538.71</strain>
    </source>
</reference>
<organism evidence="1 2">
    <name type="scientific">Cercospora berteroae</name>
    <dbReference type="NCBI Taxonomy" id="357750"/>
    <lineage>
        <taxon>Eukaryota</taxon>
        <taxon>Fungi</taxon>
        <taxon>Dikarya</taxon>
        <taxon>Ascomycota</taxon>
        <taxon>Pezizomycotina</taxon>
        <taxon>Dothideomycetes</taxon>
        <taxon>Dothideomycetidae</taxon>
        <taxon>Mycosphaerellales</taxon>
        <taxon>Mycosphaerellaceae</taxon>
        <taxon>Cercospora</taxon>
    </lineage>
</organism>
<accession>A0A2S6C7M5</accession>
<dbReference type="AlphaFoldDB" id="A0A2S6C7M5"/>
<keyword evidence="2" id="KW-1185">Reference proteome</keyword>
<name>A0A2S6C7M5_9PEZI</name>